<feature type="region of interest" description="Disordered" evidence="1">
    <location>
        <begin position="81"/>
        <end position="129"/>
    </location>
</feature>
<dbReference type="OrthoDB" id="3357948at2759"/>
<feature type="region of interest" description="Disordered" evidence="1">
    <location>
        <begin position="670"/>
        <end position="710"/>
    </location>
</feature>
<feature type="region of interest" description="Disordered" evidence="1">
    <location>
        <begin position="730"/>
        <end position="750"/>
    </location>
</feature>
<dbReference type="Proteomes" id="UP000703269">
    <property type="component" value="Unassembled WGS sequence"/>
</dbReference>
<feature type="compositionally biased region" description="Polar residues" evidence="1">
    <location>
        <begin position="551"/>
        <end position="560"/>
    </location>
</feature>
<feature type="compositionally biased region" description="Acidic residues" evidence="1">
    <location>
        <begin position="51"/>
        <end position="62"/>
    </location>
</feature>
<name>A0A9P3GL55_9APHY</name>
<reference evidence="2 3" key="1">
    <citation type="submission" date="2021-08" db="EMBL/GenBank/DDBJ databases">
        <title>Draft Genome Sequence of Phanerochaete sordida strain YK-624.</title>
        <authorList>
            <person name="Mori T."/>
            <person name="Dohra H."/>
            <person name="Suzuki T."/>
            <person name="Kawagishi H."/>
            <person name="Hirai H."/>
        </authorList>
    </citation>
    <scope>NUCLEOTIDE SEQUENCE [LARGE SCALE GENOMIC DNA]</scope>
    <source>
        <strain evidence="2 3">YK-624</strain>
    </source>
</reference>
<feature type="region of interest" description="Disordered" evidence="1">
    <location>
        <begin position="473"/>
        <end position="628"/>
    </location>
</feature>
<gene>
    <name evidence="2" type="ORF">PsYK624_116640</name>
</gene>
<feature type="compositionally biased region" description="Polar residues" evidence="1">
    <location>
        <begin position="29"/>
        <end position="48"/>
    </location>
</feature>
<feature type="compositionally biased region" description="Low complexity" evidence="1">
    <location>
        <begin position="536"/>
        <end position="550"/>
    </location>
</feature>
<sequence>MRAIDDGSRRPSLPTNTYIPVVSTDASNAVASSSSTQLELSPGGSSASDGIYDDSEIDQDEAEVAEFDTDVELDLPHGIGAAAALDPPVSDTASQHTFGGGSFDHYGSDSRHASSNLSILDDDDDMESVSPVHITQDHEDEQFDDGDRPLPTLSVPRKGSLPWDIPTLPVRDGPPGVTRSREDSAATVTARRASRSVDDDLTASTMYPDVQNSLQNAEFHAQALSQPTPTEDPVYQYGEYDVGYILGNKDNWGRKSWSSGAPSYIQGGRPGEPVGGEPGGLGAAWDAAFHRRPSTATVGSGDDAFVRHVHAWDPEYKSRKGEWTFKPESTDGRGPHRMPLATTAAVENKHHNMQPGTQELWRQAHVGRFKVDRVKMNPDHPSKAPQQRLNVRHIADPYSKGNTLGGPGSVIHKHSRAIAFSIFRNHSLFSRAHRQHKQPMHTSISILLANKKVQEQYTSTRTTSRLNSHGLLEDVGTMGTSTSYSQTRTMISSTVSTRSRPTTPRAPADGSQSEGYVSDQRGPPSITRGGSAPAESSSSRTPTVPPSSSSNVQKTTRNHTSALSSSSNDASETIRVSGDSSFSQGEGSTTTDRTSTLISPSATTITSRSRRSSVDVDDEDSPPRTSHAEAFATVDSSYLEHMRIRPDHRRAEEPASHGLVNALRRKLLGGSSKASSKVPQATIAPALPREGNYTPPWLTMAPRSKQEERERVIQNLNESFKDVGLLPTARVPHKSTSGKSKRPKHPNTTTIFENVPADALYMLLPLWPGETDSASSESAEDPKQCTVAVEDRQYLLVYYVPFDEKTHDKKGDHKKRARADTRSLATASSMTLNERDRQISLRSFKAIARLVSYADLRETGVRVPTFGLSITGSLHDATRCLPPPSIREQRLDDIVIGHCFGRERGIEFLPEGLQKLGLCMPSEAPPRAPASEADVPEEENVVLTPIGRAAVEMAWLGCMAVTSFSLT</sequence>
<evidence type="ECO:0000256" key="1">
    <source>
        <dbReference type="SAM" id="MobiDB-lite"/>
    </source>
</evidence>
<feature type="region of interest" description="Disordered" evidence="1">
    <location>
        <begin position="154"/>
        <end position="199"/>
    </location>
</feature>
<protein>
    <submittedName>
        <fullName evidence="2">Uncharacterized protein</fullName>
    </submittedName>
</protein>
<feature type="compositionally biased region" description="Polar residues" evidence="1">
    <location>
        <begin position="478"/>
        <end position="491"/>
    </location>
</feature>
<proteinExistence type="predicted"/>
<accession>A0A9P3GL55</accession>
<feature type="compositionally biased region" description="Polar residues" evidence="1">
    <location>
        <begin position="578"/>
        <end position="606"/>
    </location>
</feature>
<dbReference type="EMBL" id="BPQB01000049">
    <property type="protein sequence ID" value="GJE95479.1"/>
    <property type="molecule type" value="Genomic_DNA"/>
</dbReference>
<evidence type="ECO:0000313" key="2">
    <source>
        <dbReference type="EMBL" id="GJE95479.1"/>
    </source>
</evidence>
<feature type="compositionally biased region" description="Low complexity" evidence="1">
    <location>
        <begin position="492"/>
        <end position="508"/>
    </location>
</feature>
<evidence type="ECO:0000313" key="3">
    <source>
        <dbReference type="Proteomes" id="UP000703269"/>
    </source>
</evidence>
<comment type="caution">
    <text evidence="2">The sequence shown here is derived from an EMBL/GenBank/DDBJ whole genome shotgun (WGS) entry which is preliminary data.</text>
</comment>
<dbReference type="AlphaFoldDB" id="A0A9P3GL55"/>
<feature type="compositionally biased region" description="Low complexity" evidence="1">
    <location>
        <begin position="561"/>
        <end position="571"/>
    </location>
</feature>
<feature type="region of interest" description="Disordered" evidence="1">
    <location>
        <begin position="29"/>
        <end position="62"/>
    </location>
</feature>
<keyword evidence="3" id="KW-1185">Reference proteome</keyword>
<organism evidence="2 3">
    <name type="scientific">Phanerochaete sordida</name>
    <dbReference type="NCBI Taxonomy" id="48140"/>
    <lineage>
        <taxon>Eukaryota</taxon>
        <taxon>Fungi</taxon>
        <taxon>Dikarya</taxon>
        <taxon>Basidiomycota</taxon>
        <taxon>Agaricomycotina</taxon>
        <taxon>Agaricomycetes</taxon>
        <taxon>Polyporales</taxon>
        <taxon>Phanerochaetaceae</taxon>
        <taxon>Phanerochaete</taxon>
    </lineage>
</organism>